<protein>
    <submittedName>
        <fullName evidence="1">Uncharacterized protein</fullName>
    </submittedName>
</protein>
<reference evidence="1 2" key="1">
    <citation type="submission" date="2019-12" db="EMBL/GenBank/DDBJ databases">
        <title>Neisseriaceae gen. nov. sp. Genome sequencing and assembly.</title>
        <authorList>
            <person name="Liu Z."/>
            <person name="Li A."/>
        </authorList>
    </citation>
    <scope>NUCLEOTIDE SEQUENCE [LARGE SCALE GENOMIC DNA]</scope>
    <source>
        <strain evidence="1 2">B2N2-7</strain>
    </source>
</reference>
<evidence type="ECO:0000313" key="2">
    <source>
        <dbReference type="Proteomes" id="UP000467214"/>
    </source>
</evidence>
<comment type="caution">
    <text evidence="1">The sequence shown here is derived from an EMBL/GenBank/DDBJ whole genome shotgun (WGS) entry which is preliminary data.</text>
</comment>
<dbReference type="RefSeq" id="WP_160794161.1">
    <property type="nucleotide sequence ID" value="NZ_WSSB01000001.1"/>
</dbReference>
<proteinExistence type="predicted"/>
<evidence type="ECO:0000313" key="1">
    <source>
        <dbReference type="EMBL" id="MXR35511.1"/>
    </source>
</evidence>
<dbReference type="EMBL" id="WSSB01000001">
    <property type="protein sequence ID" value="MXR35511.1"/>
    <property type="molecule type" value="Genomic_DNA"/>
</dbReference>
<organism evidence="1 2">
    <name type="scientific">Craterilacuibacter sinensis</name>
    <dbReference type="NCBI Taxonomy" id="2686017"/>
    <lineage>
        <taxon>Bacteria</taxon>
        <taxon>Pseudomonadati</taxon>
        <taxon>Pseudomonadota</taxon>
        <taxon>Betaproteobacteria</taxon>
        <taxon>Neisseriales</taxon>
        <taxon>Neisseriaceae</taxon>
        <taxon>Craterilacuibacter</taxon>
    </lineage>
</organism>
<accession>A0A845BM29</accession>
<gene>
    <name evidence="1" type="ORF">GQF02_00675</name>
</gene>
<dbReference type="Proteomes" id="UP000467214">
    <property type="component" value="Unassembled WGS sequence"/>
</dbReference>
<keyword evidence="2" id="KW-1185">Reference proteome</keyword>
<name>A0A845BM29_9NEIS</name>
<sequence length="145" mass="15737">MNNSDESAQSSVQKLFNLPGDAEALPLSAIRQRAGNRLSEFAIYAQDALAGMDISIPPAISFVSCPNCALEINSTHPQSAEIQTWLDGSIGAQERFKKVEVLYELIHASENAGETLAADICFHIGLSSIGPIAYFERFTARHCTH</sequence>
<dbReference type="AlphaFoldDB" id="A0A845BM29"/>